<accession>A0A8K1FEH3</accession>
<dbReference type="OrthoDB" id="9971575at2759"/>
<dbReference type="Proteomes" id="UP000794436">
    <property type="component" value="Unassembled WGS sequence"/>
</dbReference>
<gene>
    <name evidence="1" type="ORF">Poli38472_013418</name>
</gene>
<dbReference type="EMBL" id="SPLM01000113">
    <property type="protein sequence ID" value="TMW57944.1"/>
    <property type="molecule type" value="Genomic_DNA"/>
</dbReference>
<reference evidence="1" key="1">
    <citation type="submission" date="2019-03" db="EMBL/GenBank/DDBJ databases">
        <title>Long read genome sequence of the mycoparasitic Pythium oligandrum ATCC 38472 isolated from sugarbeet rhizosphere.</title>
        <authorList>
            <person name="Gaulin E."/>
        </authorList>
    </citation>
    <scope>NUCLEOTIDE SEQUENCE</scope>
    <source>
        <strain evidence="1">ATCC 38472_TT</strain>
    </source>
</reference>
<keyword evidence="2" id="KW-1185">Reference proteome</keyword>
<proteinExistence type="predicted"/>
<protein>
    <recommendedName>
        <fullName evidence="3">Xylose isomerase-like TIM barrel domain-containing protein</fullName>
    </recommendedName>
</protein>
<sequence length="352" mass="40341">MAFRLKGFRSLWGTPTAERLLASKARHSAGNPSPTAAASYGEKLAAHIAAQGYDGIEASLSDLDLIGGPTVVKELLAKHDMQLIVGVYSGWTDYEDANLSEQFEGVTRHLARYREQLERVCEHFPRGEDEADSPLVWINAHSGSDHWGKLDQMEFIAHALEIETQLEVDNLSHETHRGRIFYSPWPTLELLEAFPSLKLTLDMSHWCVVTERLLDTTFDDTWLQRVMRHVWHVHGRMGTAQSSQIPHLPGHRVVEQEVERFERLWEAIWRHQFSRFHASVDLKDVDPLWKRPFATFTPEYGPIPYAPRDAQEPTREAYDVDALCEQQMDRQRERFAGLMQEKAAEEAAKAYA</sequence>
<comment type="caution">
    <text evidence="1">The sequence shown here is derived from an EMBL/GenBank/DDBJ whole genome shotgun (WGS) entry which is preliminary data.</text>
</comment>
<evidence type="ECO:0008006" key="3">
    <source>
        <dbReference type="Google" id="ProtNLM"/>
    </source>
</evidence>
<dbReference type="Gene3D" id="3.20.20.150">
    <property type="entry name" value="Divalent-metal-dependent TIM barrel enzymes"/>
    <property type="match status" value="1"/>
</dbReference>
<dbReference type="SUPFAM" id="SSF51658">
    <property type="entry name" value="Xylose isomerase-like"/>
    <property type="match status" value="1"/>
</dbReference>
<organism evidence="1 2">
    <name type="scientific">Pythium oligandrum</name>
    <name type="common">Mycoparasitic fungus</name>
    <dbReference type="NCBI Taxonomy" id="41045"/>
    <lineage>
        <taxon>Eukaryota</taxon>
        <taxon>Sar</taxon>
        <taxon>Stramenopiles</taxon>
        <taxon>Oomycota</taxon>
        <taxon>Peronosporomycetes</taxon>
        <taxon>Pythiales</taxon>
        <taxon>Pythiaceae</taxon>
        <taxon>Pythium</taxon>
    </lineage>
</organism>
<dbReference type="InterPro" id="IPR036237">
    <property type="entry name" value="Xyl_isomerase-like_sf"/>
</dbReference>
<dbReference type="AlphaFoldDB" id="A0A8K1FEH3"/>
<name>A0A8K1FEH3_PYTOL</name>
<evidence type="ECO:0000313" key="1">
    <source>
        <dbReference type="EMBL" id="TMW57944.1"/>
    </source>
</evidence>
<evidence type="ECO:0000313" key="2">
    <source>
        <dbReference type="Proteomes" id="UP000794436"/>
    </source>
</evidence>